<gene>
    <name evidence="1" type="ORF">PIB30_084308</name>
</gene>
<name>A0ABU6TUG0_9FABA</name>
<comment type="caution">
    <text evidence="1">The sequence shown here is derived from an EMBL/GenBank/DDBJ whole genome shotgun (WGS) entry which is preliminary data.</text>
</comment>
<evidence type="ECO:0000313" key="2">
    <source>
        <dbReference type="Proteomes" id="UP001341840"/>
    </source>
</evidence>
<organism evidence="1 2">
    <name type="scientific">Stylosanthes scabra</name>
    <dbReference type="NCBI Taxonomy" id="79078"/>
    <lineage>
        <taxon>Eukaryota</taxon>
        <taxon>Viridiplantae</taxon>
        <taxon>Streptophyta</taxon>
        <taxon>Embryophyta</taxon>
        <taxon>Tracheophyta</taxon>
        <taxon>Spermatophyta</taxon>
        <taxon>Magnoliopsida</taxon>
        <taxon>eudicotyledons</taxon>
        <taxon>Gunneridae</taxon>
        <taxon>Pentapetalae</taxon>
        <taxon>rosids</taxon>
        <taxon>fabids</taxon>
        <taxon>Fabales</taxon>
        <taxon>Fabaceae</taxon>
        <taxon>Papilionoideae</taxon>
        <taxon>50 kb inversion clade</taxon>
        <taxon>dalbergioids sensu lato</taxon>
        <taxon>Dalbergieae</taxon>
        <taxon>Pterocarpus clade</taxon>
        <taxon>Stylosanthes</taxon>
    </lineage>
</organism>
<protein>
    <submittedName>
        <fullName evidence="1">Uncharacterized protein</fullName>
    </submittedName>
</protein>
<dbReference type="EMBL" id="JASCZI010091985">
    <property type="protein sequence ID" value="MED6151628.1"/>
    <property type="molecule type" value="Genomic_DNA"/>
</dbReference>
<reference evidence="1 2" key="1">
    <citation type="journal article" date="2023" name="Plants (Basel)">
        <title>Bridging the Gap: Combining Genomics and Transcriptomics Approaches to Understand Stylosanthes scabra, an Orphan Legume from the Brazilian Caatinga.</title>
        <authorList>
            <person name="Ferreira-Neto J.R.C."/>
            <person name="da Silva M.D."/>
            <person name="Binneck E."/>
            <person name="de Melo N.F."/>
            <person name="da Silva R.H."/>
            <person name="de Melo A.L.T.M."/>
            <person name="Pandolfi V."/>
            <person name="Bustamante F.O."/>
            <person name="Brasileiro-Vidal A.C."/>
            <person name="Benko-Iseppon A.M."/>
        </authorList>
    </citation>
    <scope>NUCLEOTIDE SEQUENCE [LARGE SCALE GENOMIC DNA]</scope>
    <source>
        <tissue evidence="1">Leaves</tissue>
    </source>
</reference>
<evidence type="ECO:0000313" key="1">
    <source>
        <dbReference type="EMBL" id="MED6151628.1"/>
    </source>
</evidence>
<dbReference type="Proteomes" id="UP001341840">
    <property type="component" value="Unassembled WGS sequence"/>
</dbReference>
<proteinExistence type="predicted"/>
<sequence length="122" mass="14267">MRCLDLGCYITPALDFLWKLQRFKGKGMEAKIKRSILELTKVELEFQSHQAEHNTNQCVGFATHGRQDEEGRQRSRQILSGKPWLSSESFWDEEDDPYWGYVRCNGLTMQDLVMHGGSYMKF</sequence>
<accession>A0ABU6TUG0</accession>
<keyword evidence="2" id="KW-1185">Reference proteome</keyword>